<feature type="region of interest" description="Disordered" evidence="11">
    <location>
        <begin position="1"/>
        <end position="20"/>
    </location>
</feature>
<evidence type="ECO:0000256" key="8">
    <source>
        <dbReference type="ARBA" id="ARBA00054167"/>
    </source>
</evidence>
<dbReference type="OrthoDB" id="10251727at2759"/>
<comment type="similarity">
    <text evidence="9">Belongs to the universal ribosomal protein uL1 family. Highly divergent.</text>
</comment>
<dbReference type="Proteomes" id="UP000324022">
    <property type="component" value="Unassembled WGS sequence"/>
</dbReference>
<dbReference type="AlphaFoldDB" id="A0A5C3E0U3"/>
<keyword evidence="5" id="KW-0007">Acetylation</keyword>
<keyword evidence="3" id="KW-0597">Phosphoprotein</keyword>
<feature type="compositionally biased region" description="Polar residues" evidence="11">
    <location>
        <begin position="1"/>
        <end position="10"/>
    </location>
</feature>
<name>A0A5C3E0U3_9BASI</name>
<comment type="function">
    <text evidence="8">Regulates cellular senescence through inhibition of PTEN translation. Acts as a pro-apoptotic regulator in response to DNA damage.</text>
</comment>
<feature type="compositionally biased region" description="Polar residues" evidence="11">
    <location>
        <begin position="57"/>
        <end position="66"/>
    </location>
</feature>
<feature type="region of interest" description="Disordered" evidence="11">
    <location>
        <begin position="55"/>
        <end position="74"/>
    </location>
</feature>
<proteinExistence type="inferred from homology"/>
<dbReference type="Pfam" id="PF00687">
    <property type="entry name" value="Ribosomal_L1"/>
    <property type="match status" value="1"/>
</dbReference>
<dbReference type="FunFam" id="3.40.50.790:FF:000004">
    <property type="entry name" value="Ribosomal L1 domain-containing 1-like 1"/>
    <property type="match status" value="1"/>
</dbReference>
<evidence type="ECO:0000256" key="11">
    <source>
        <dbReference type="SAM" id="MobiDB-lite"/>
    </source>
</evidence>
<organism evidence="12 13">
    <name type="scientific">Ustilago trichophora</name>
    <dbReference type="NCBI Taxonomy" id="86804"/>
    <lineage>
        <taxon>Eukaryota</taxon>
        <taxon>Fungi</taxon>
        <taxon>Dikarya</taxon>
        <taxon>Basidiomycota</taxon>
        <taxon>Ustilaginomycotina</taxon>
        <taxon>Ustilaginomycetes</taxon>
        <taxon>Ustilaginales</taxon>
        <taxon>Ustilaginaceae</taxon>
        <taxon>Ustilago</taxon>
    </lineage>
</organism>
<keyword evidence="2" id="KW-1017">Isopeptide bond</keyword>
<keyword evidence="6" id="KW-0175">Coiled coil</keyword>
<dbReference type="EMBL" id="OOIN01000005">
    <property type="protein sequence ID" value="SPO23086.1"/>
    <property type="molecule type" value="Genomic_DNA"/>
</dbReference>
<evidence type="ECO:0000256" key="6">
    <source>
        <dbReference type="ARBA" id="ARBA00023054"/>
    </source>
</evidence>
<keyword evidence="13" id="KW-1185">Reference proteome</keyword>
<evidence type="ECO:0000256" key="4">
    <source>
        <dbReference type="ARBA" id="ARBA00022843"/>
    </source>
</evidence>
<protein>
    <recommendedName>
        <fullName evidence="10">Ribosomal L1 domain-containing protein 1</fullName>
    </recommendedName>
</protein>
<evidence type="ECO:0000256" key="2">
    <source>
        <dbReference type="ARBA" id="ARBA00022499"/>
    </source>
</evidence>
<feature type="compositionally biased region" description="Polar residues" evidence="11">
    <location>
        <begin position="385"/>
        <end position="395"/>
    </location>
</feature>
<keyword evidence="4" id="KW-0832">Ubl conjugation</keyword>
<evidence type="ECO:0000256" key="7">
    <source>
        <dbReference type="ARBA" id="ARBA00023242"/>
    </source>
</evidence>
<evidence type="ECO:0000313" key="12">
    <source>
        <dbReference type="EMBL" id="SPO23086.1"/>
    </source>
</evidence>
<evidence type="ECO:0000256" key="3">
    <source>
        <dbReference type="ARBA" id="ARBA00022553"/>
    </source>
</evidence>
<dbReference type="GO" id="GO:0005730">
    <property type="term" value="C:nucleolus"/>
    <property type="evidence" value="ECO:0007669"/>
    <property type="project" value="UniProtKB-SubCell"/>
</dbReference>
<feature type="compositionally biased region" description="Low complexity" evidence="11">
    <location>
        <begin position="334"/>
        <end position="351"/>
    </location>
</feature>
<evidence type="ECO:0000256" key="10">
    <source>
        <dbReference type="ARBA" id="ARBA00070787"/>
    </source>
</evidence>
<feature type="region of interest" description="Disordered" evidence="11">
    <location>
        <begin position="295"/>
        <end position="412"/>
    </location>
</feature>
<reference evidence="12 13" key="1">
    <citation type="submission" date="2018-03" db="EMBL/GenBank/DDBJ databases">
        <authorList>
            <person name="Guldener U."/>
        </authorList>
    </citation>
    <scope>NUCLEOTIDE SEQUENCE [LARGE SCALE GENOMIC DNA]</scope>
    <source>
        <strain evidence="12 13">NBRC100155</strain>
    </source>
</reference>
<evidence type="ECO:0000256" key="1">
    <source>
        <dbReference type="ARBA" id="ARBA00004604"/>
    </source>
</evidence>
<evidence type="ECO:0000313" key="13">
    <source>
        <dbReference type="Proteomes" id="UP000324022"/>
    </source>
</evidence>
<sequence length="412" mass="43822">MPSKTTTNKKSAPAVAAEKPIIATPSSSQIGVSNSNLDQSQVLKAFKALSAHIARRNNASSTSDSTLPLDGPSGNLRDPSNTVYLQVSINTLSPTSHVKPVRINLPHALHTPGEISTCLLVKDPQREYKDLLVQHGIKCISRVVGVTKLKGKFKPFDARRALVQDHDLFLADDRIVPTLPNLCGKVFFDAKKNPITVSINKQNGDALKKELEAAIKATTFLQNKGSCHSIKIGYIAKHSAEELTENLMAALPAVLSRVKGGWENVHNIDVKTGNSAALPVWNQKLGVKTHVSATPTALTSGAEETPKKVTPSAKRALEQETNAETPSKKKAATPKKSPAAMPSSASPAIKKIQQADAETPKKPSPRKTRAAAAKAKAGITIDEASASTPVKSVTATPKKIASSLSRSARKPK</sequence>
<dbReference type="SUPFAM" id="SSF56808">
    <property type="entry name" value="Ribosomal protein L1"/>
    <property type="match status" value="1"/>
</dbReference>
<keyword evidence="7" id="KW-0539">Nucleus</keyword>
<dbReference type="InterPro" id="IPR023674">
    <property type="entry name" value="Ribosomal_uL1-like"/>
</dbReference>
<evidence type="ECO:0000256" key="9">
    <source>
        <dbReference type="ARBA" id="ARBA00061550"/>
    </source>
</evidence>
<evidence type="ECO:0000256" key="5">
    <source>
        <dbReference type="ARBA" id="ARBA00022990"/>
    </source>
</evidence>
<dbReference type="InterPro" id="IPR028364">
    <property type="entry name" value="Ribosomal_uL1/biogenesis"/>
</dbReference>
<dbReference type="Gene3D" id="3.40.50.790">
    <property type="match status" value="1"/>
</dbReference>
<dbReference type="InterPro" id="IPR016095">
    <property type="entry name" value="Ribosomal_uL1_3-a/b-sand"/>
</dbReference>
<accession>A0A5C3E0U3</accession>
<comment type="subcellular location">
    <subcellularLocation>
        <location evidence="1">Nucleus</location>
        <location evidence="1">Nucleolus</location>
    </subcellularLocation>
</comment>
<gene>
    <name evidence="12" type="ORF">UTRI_01764</name>
</gene>